<reference evidence="2" key="1">
    <citation type="submission" date="2023-04" db="EMBL/GenBank/DDBJ databases">
        <title>Phytophthora lilii NBRC 32176.</title>
        <authorList>
            <person name="Ichikawa N."/>
            <person name="Sato H."/>
            <person name="Tonouchi N."/>
        </authorList>
    </citation>
    <scope>NUCLEOTIDE SEQUENCE</scope>
    <source>
        <strain evidence="2">NBRC 32176</strain>
    </source>
</reference>
<evidence type="ECO:0000256" key="1">
    <source>
        <dbReference type="SAM" id="MobiDB-lite"/>
    </source>
</evidence>
<organism evidence="2 3">
    <name type="scientific">Phytophthora lilii</name>
    <dbReference type="NCBI Taxonomy" id="2077276"/>
    <lineage>
        <taxon>Eukaryota</taxon>
        <taxon>Sar</taxon>
        <taxon>Stramenopiles</taxon>
        <taxon>Oomycota</taxon>
        <taxon>Peronosporomycetes</taxon>
        <taxon>Peronosporales</taxon>
        <taxon>Peronosporaceae</taxon>
        <taxon>Phytophthora</taxon>
    </lineage>
</organism>
<gene>
    <name evidence="2" type="ORF">Plil01_001464600</name>
</gene>
<dbReference type="AlphaFoldDB" id="A0A9W6X9Y0"/>
<feature type="compositionally biased region" description="Basic and acidic residues" evidence="1">
    <location>
        <begin position="249"/>
        <end position="270"/>
    </location>
</feature>
<dbReference type="EMBL" id="BSXW01001177">
    <property type="protein sequence ID" value="GMF34379.1"/>
    <property type="molecule type" value="Genomic_DNA"/>
</dbReference>
<accession>A0A9W6X9Y0</accession>
<evidence type="ECO:0000313" key="2">
    <source>
        <dbReference type="EMBL" id="GMF34379.1"/>
    </source>
</evidence>
<feature type="region of interest" description="Disordered" evidence="1">
    <location>
        <begin position="222"/>
        <end position="301"/>
    </location>
</feature>
<dbReference type="Proteomes" id="UP001165083">
    <property type="component" value="Unassembled WGS sequence"/>
</dbReference>
<dbReference type="OrthoDB" id="125107at2759"/>
<comment type="caution">
    <text evidence="2">The sequence shown here is derived from an EMBL/GenBank/DDBJ whole genome shotgun (WGS) entry which is preliminary data.</text>
</comment>
<protein>
    <submittedName>
        <fullName evidence="2">Unnamed protein product</fullName>
    </submittedName>
</protein>
<sequence length="322" mass="33170">MELMLPEQLWWRTGSDVTGHGVVVELDDPVPDALDPEALVSGNDVIGHGVVVELEDPVPEASVSGSEVTGHGVVTELDEPVSEASESGSDVTGHGVVVEPDELASVSGSAVTGHGVVESASEASESGRDVTGQGVVADASELSEAPVSGSDVTGHGVVVSVSGREVTGHGVVDSFVSGRLVTGQGVVSFVVLLPVQPTDGKTQPHVSPFTMVHSAFSCATHCDPSSGADGPTRSRERVGGVSADGDVGVGRDDGHHGQRRDQERRADFHPEPVTPQSTVSPTEEKGKWLSPGAADADAASERAPWRIQAALGIHRWSEVKFA</sequence>
<keyword evidence="3" id="KW-1185">Reference proteome</keyword>
<name>A0A9W6X9Y0_9STRA</name>
<proteinExistence type="predicted"/>
<evidence type="ECO:0000313" key="3">
    <source>
        <dbReference type="Proteomes" id="UP001165083"/>
    </source>
</evidence>